<keyword evidence="5 8" id="KW-1133">Transmembrane helix</keyword>
<dbReference type="PANTHER" id="PTHR12892">
    <property type="entry name" value="FGF RECEPTOR ACTIVATING PROTEIN 1"/>
    <property type="match status" value="1"/>
</dbReference>
<comment type="similarity">
    <text evidence="2">Belongs to the PGAP2 family.</text>
</comment>
<reference evidence="10" key="2">
    <citation type="journal article" date="2016" name="Mol. Ecol.">
        <title>Population genomics of the filarial nematode parasite Wuchereria bancrofti from mosquitoes.</title>
        <authorList>
            <person name="Small S.T."/>
            <person name="Reimer L.J."/>
            <person name="Tisch D.J."/>
            <person name="King C.L."/>
            <person name="Christensen B.M."/>
            <person name="Siba P.M."/>
            <person name="Kazura J.W."/>
            <person name="Serre D."/>
            <person name="Zimmerman P.A."/>
        </authorList>
    </citation>
    <scope>NUCLEOTIDE SEQUENCE</scope>
    <source>
        <strain evidence="10">pt0022</strain>
    </source>
</reference>
<evidence type="ECO:0000256" key="8">
    <source>
        <dbReference type="SAM" id="Phobius"/>
    </source>
</evidence>
<dbReference type="PANTHER" id="PTHR12892:SF11">
    <property type="entry name" value="POST-GPI ATTACHMENT TO PROTEINS FACTOR 2"/>
    <property type="match status" value="1"/>
</dbReference>
<dbReference type="GO" id="GO:0006506">
    <property type="term" value="P:GPI anchor biosynthetic process"/>
    <property type="evidence" value="ECO:0007669"/>
    <property type="project" value="UniProtKB-KW"/>
</dbReference>
<feature type="transmembrane region" description="Helical" evidence="8">
    <location>
        <begin position="95"/>
        <end position="111"/>
    </location>
</feature>
<feature type="domain" description="CWH43-like N-terminal" evidence="9">
    <location>
        <begin position="28"/>
        <end position="120"/>
    </location>
</feature>
<accession>A0AAF5PQ49</accession>
<dbReference type="WBParaSite" id="mrna-Wban_03963">
    <property type="protein sequence ID" value="mrna-Wban_03963"/>
    <property type="gene ID" value="Wban_03963"/>
</dbReference>
<evidence type="ECO:0000313" key="11">
    <source>
        <dbReference type="WBParaSite" id="mrna-Wban_03963"/>
    </source>
</evidence>
<reference evidence="10" key="1">
    <citation type="submission" date="2015-03" db="EMBL/GenBank/DDBJ databases">
        <title>Wuchereria bancrofti Genome Sequencing Papua New Guinea Strain.</title>
        <authorList>
            <person name="Small S.T."/>
            <person name="Serre D."/>
            <person name="Zimmerman P.A."/>
        </authorList>
    </citation>
    <scope>NUCLEOTIDE SEQUENCE [LARGE SCALE GENOMIC DNA]</scope>
    <source>
        <strain evidence="10">pt0022</strain>
    </source>
</reference>
<reference evidence="11" key="3">
    <citation type="submission" date="2024-02" db="UniProtKB">
        <authorList>
            <consortium name="WormBaseParasite"/>
        </authorList>
    </citation>
    <scope>IDENTIFICATION</scope>
    <source>
        <strain evidence="11">pt0022</strain>
    </source>
</reference>
<evidence type="ECO:0000256" key="1">
    <source>
        <dbReference type="ARBA" id="ARBA00004653"/>
    </source>
</evidence>
<evidence type="ECO:0000256" key="4">
    <source>
        <dbReference type="ARBA" id="ARBA00022692"/>
    </source>
</evidence>
<evidence type="ECO:0000256" key="7">
    <source>
        <dbReference type="ARBA" id="ARBA00023136"/>
    </source>
</evidence>
<sequence length="140" mass="16687">MQLFYRLKLNKSSQACFSISSRAATYLFSSFPFTGLCFCVFFALYSNFEKATETHCRIRNVLPSISVATGDFYWGRLIWRILIFTHLIPRLKKTCYKWSVLFLIICGLLYYRHNSRCEPYERILFYSKFGRKSLLEHIKE</sequence>
<feature type="transmembrane region" description="Helical" evidence="8">
    <location>
        <begin position="65"/>
        <end position="83"/>
    </location>
</feature>
<dbReference type="GO" id="GO:0000139">
    <property type="term" value="C:Golgi membrane"/>
    <property type="evidence" value="ECO:0007669"/>
    <property type="project" value="UniProtKB-SubCell"/>
</dbReference>
<evidence type="ECO:0000256" key="6">
    <source>
        <dbReference type="ARBA" id="ARBA00023034"/>
    </source>
</evidence>
<evidence type="ECO:0000256" key="2">
    <source>
        <dbReference type="ARBA" id="ARBA00007414"/>
    </source>
</evidence>
<dbReference type="Proteomes" id="UP000093561">
    <property type="component" value="Unassembled WGS sequence"/>
</dbReference>
<name>A0AAF5PQ49_WUCBA</name>
<evidence type="ECO:0000256" key="3">
    <source>
        <dbReference type="ARBA" id="ARBA00022502"/>
    </source>
</evidence>
<dbReference type="AlphaFoldDB" id="A0AAF5PQ49"/>
<dbReference type="InterPro" id="IPR039545">
    <property type="entry name" value="PGAP2"/>
</dbReference>
<evidence type="ECO:0000313" key="10">
    <source>
        <dbReference type="Proteomes" id="UP000093561"/>
    </source>
</evidence>
<dbReference type="Pfam" id="PF10277">
    <property type="entry name" value="Frag1"/>
    <property type="match status" value="1"/>
</dbReference>
<organism evidence="10 11">
    <name type="scientific">Wuchereria bancrofti</name>
    <dbReference type="NCBI Taxonomy" id="6293"/>
    <lineage>
        <taxon>Eukaryota</taxon>
        <taxon>Metazoa</taxon>
        <taxon>Ecdysozoa</taxon>
        <taxon>Nematoda</taxon>
        <taxon>Chromadorea</taxon>
        <taxon>Rhabditida</taxon>
        <taxon>Spirurina</taxon>
        <taxon>Spiruromorpha</taxon>
        <taxon>Filarioidea</taxon>
        <taxon>Onchocercidae</taxon>
        <taxon>Wuchereria</taxon>
    </lineage>
</organism>
<keyword evidence="3" id="KW-0337">GPI-anchor biosynthesis</keyword>
<evidence type="ECO:0000259" key="9">
    <source>
        <dbReference type="Pfam" id="PF10277"/>
    </source>
</evidence>
<keyword evidence="4 8" id="KW-0812">Transmembrane</keyword>
<keyword evidence="6" id="KW-0333">Golgi apparatus</keyword>
<dbReference type="InterPro" id="IPR019402">
    <property type="entry name" value="CWH43_N"/>
</dbReference>
<evidence type="ECO:0000256" key="5">
    <source>
        <dbReference type="ARBA" id="ARBA00022989"/>
    </source>
</evidence>
<dbReference type="GO" id="GO:0005789">
    <property type="term" value="C:endoplasmic reticulum membrane"/>
    <property type="evidence" value="ECO:0007669"/>
    <property type="project" value="TreeGrafter"/>
</dbReference>
<protein>
    <recommendedName>
        <fullName evidence="9">CWH43-like N-terminal domain-containing protein</fullName>
    </recommendedName>
</protein>
<feature type="transmembrane region" description="Helical" evidence="8">
    <location>
        <begin position="21"/>
        <end position="45"/>
    </location>
</feature>
<comment type="subcellular location">
    <subcellularLocation>
        <location evidence="1">Golgi apparatus membrane</location>
        <topology evidence="1">Multi-pass membrane protein</topology>
    </subcellularLocation>
</comment>
<keyword evidence="7 8" id="KW-0472">Membrane</keyword>
<proteinExistence type="inferred from homology"/>